<dbReference type="Pfam" id="PF01383">
    <property type="entry name" value="CpcD"/>
    <property type="match status" value="1"/>
</dbReference>
<dbReference type="InterPro" id="IPR008213">
    <property type="entry name" value="CpcD-like_dom"/>
</dbReference>
<proteinExistence type="predicted"/>
<evidence type="ECO:0000259" key="7">
    <source>
        <dbReference type="PROSITE" id="PS51441"/>
    </source>
</evidence>
<evidence type="ECO:0000256" key="4">
    <source>
        <dbReference type="ARBA" id="ARBA00023078"/>
    </source>
</evidence>
<evidence type="ECO:0000256" key="2">
    <source>
        <dbReference type="ARBA" id="ARBA00022549"/>
    </source>
</evidence>
<dbReference type="EMBL" id="QBMN01000071">
    <property type="protein sequence ID" value="PZO40755.1"/>
    <property type="molecule type" value="Genomic_DNA"/>
</dbReference>
<protein>
    <submittedName>
        <fullName evidence="8">Photosystem I reaction center subunit XII</fullName>
    </submittedName>
</protein>
<evidence type="ECO:0000256" key="6">
    <source>
        <dbReference type="PROSITE-ProRule" id="PRU00771"/>
    </source>
</evidence>
<keyword evidence="4" id="KW-0793">Thylakoid</keyword>
<name>A0A2W4Y1C1_9CYAN</name>
<dbReference type="SMART" id="SM01094">
    <property type="entry name" value="CpcD"/>
    <property type="match status" value="1"/>
</dbReference>
<feature type="domain" description="CpcD-like" evidence="7">
    <location>
        <begin position="15"/>
        <end position="73"/>
    </location>
</feature>
<evidence type="ECO:0000256" key="1">
    <source>
        <dbReference type="ARBA" id="ARBA00004445"/>
    </source>
</evidence>
<evidence type="ECO:0000256" key="5">
    <source>
        <dbReference type="ARBA" id="ARBA00023136"/>
    </source>
</evidence>
<dbReference type="Proteomes" id="UP000249081">
    <property type="component" value="Unassembled WGS sequence"/>
</dbReference>
<comment type="subcellular location">
    <subcellularLocation>
        <location evidence="1">Cellular thylakoid membrane</location>
        <topology evidence="1">Peripheral membrane protein</topology>
        <orientation evidence="1">Cytoplasmic side</orientation>
    </subcellularLocation>
</comment>
<accession>A0A2W4Y1C1</accession>
<dbReference type="AlphaFoldDB" id="A0A2W4Y1C1"/>
<dbReference type="PROSITE" id="PS51441">
    <property type="entry name" value="CPCD_LIKE"/>
    <property type="match status" value="1"/>
</dbReference>
<keyword evidence="5" id="KW-0472">Membrane</keyword>
<keyword evidence="3 6" id="KW-0605">Phycobilisome</keyword>
<reference evidence="8 9" key="2">
    <citation type="submission" date="2018-06" db="EMBL/GenBank/DDBJ databases">
        <title>Metagenomic assembly of (sub)arctic Cyanobacteria and their associated microbiome from non-axenic cultures.</title>
        <authorList>
            <person name="Baurain D."/>
        </authorList>
    </citation>
    <scope>NUCLEOTIDE SEQUENCE [LARGE SCALE GENOMIC DNA]</scope>
    <source>
        <strain evidence="8">ULC041bin1</strain>
    </source>
</reference>
<sequence length="82" mass="9025">MLAQNAFGSQATSGNRFFLYEVEGLRQNDATDQNNYPIRQSGSTLIKVPYSRMNEEMLRISRLGGKIVSIQPLSANGASAED</sequence>
<evidence type="ECO:0000256" key="3">
    <source>
        <dbReference type="ARBA" id="ARBA00022738"/>
    </source>
</evidence>
<gene>
    <name evidence="8" type="ORF">DCF17_11515</name>
</gene>
<organism evidence="8 9">
    <name type="scientific">Shackletoniella antarctica</name>
    <dbReference type="NCBI Taxonomy" id="268115"/>
    <lineage>
        <taxon>Bacteria</taxon>
        <taxon>Bacillati</taxon>
        <taxon>Cyanobacteriota</taxon>
        <taxon>Cyanophyceae</taxon>
        <taxon>Oculatellales</taxon>
        <taxon>Oculatellaceae</taxon>
        <taxon>Shackletoniella</taxon>
    </lineage>
</organism>
<comment type="caution">
    <text evidence="8">The sequence shown here is derived from an EMBL/GenBank/DDBJ whole genome shotgun (WGS) entry which is preliminary data.</text>
</comment>
<dbReference type="GO" id="GO:0031676">
    <property type="term" value="C:plasma membrane-derived thylakoid membrane"/>
    <property type="evidence" value="ECO:0007669"/>
    <property type="project" value="UniProtKB-SubCell"/>
</dbReference>
<evidence type="ECO:0000313" key="9">
    <source>
        <dbReference type="Proteomes" id="UP000249081"/>
    </source>
</evidence>
<evidence type="ECO:0000313" key="8">
    <source>
        <dbReference type="EMBL" id="PZO40755.1"/>
    </source>
</evidence>
<keyword evidence="2" id="KW-0042">Antenna complex</keyword>
<reference evidence="9" key="1">
    <citation type="submission" date="2018-04" db="EMBL/GenBank/DDBJ databases">
        <authorList>
            <person name="Cornet L."/>
        </authorList>
    </citation>
    <scope>NUCLEOTIDE SEQUENCE [LARGE SCALE GENOMIC DNA]</scope>
</reference>
<dbReference type="GO" id="GO:0030089">
    <property type="term" value="C:phycobilisome"/>
    <property type="evidence" value="ECO:0007669"/>
    <property type="project" value="UniProtKB-UniRule"/>
</dbReference>